<dbReference type="Gene3D" id="4.10.240.10">
    <property type="entry name" value="Zn(2)-C6 fungal-type DNA-binding domain"/>
    <property type="match status" value="1"/>
</dbReference>
<dbReference type="CDD" id="cd00067">
    <property type="entry name" value="GAL4"/>
    <property type="match status" value="1"/>
</dbReference>
<evidence type="ECO:0000256" key="8">
    <source>
        <dbReference type="SAM" id="MobiDB-lite"/>
    </source>
</evidence>
<dbReference type="GO" id="GO:0003677">
    <property type="term" value="F:DNA binding"/>
    <property type="evidence" value="ECO:0007669"/>
    <property type="project" value="UniProtKB-KW"/>
</dbReference>
<dbReference type="Pfam" id="PF00172">
    <property type="entry name" value="Zn_clus"/>
    <property type="match status" value="1"/>
</dbReference>
<dbReference type="InterPro" id="IPR001138">
    <property type="entry name" value="Zn2Cys6_DnaBD"/>
</dbReference>
<feature type="non-terminal residue" evidence="10">
    <location>
        <position position="754"/>
    </location>
</feature>
<keyword evidence="4" id="KW-0805">Transcription regulation</keyword>
<dbReference type="AlphaFoldDB" id="A0A9W8EBK6"/>
<feature type="region of interest" description="Disordered" evidence="8">
    <location>
        <begin position="67"/>
        <end position="99"/>
    </location>
</feature>
<keyword evidence="11" id="KW-1185">Reference proteome</keyword>
<comment type="caution">
    <text evidence="10">The sequence shown here is derived from an EMBL/GenBank/DDBJ whole genome shotgun (WGS) entry which is preliminary data.</text>
</comment>
<dbReference type="GO" id="GO:0005634">
    <property type="term" value="C:nucleus"/>
    <property type="evidence" value="ECO:0007669"/>
    <property type="project" value="UniProtKB-SubCell"/>
</dbReference>
<dbReference type="Proteomes" id="UP001151582">
    <property type="component" value="Unassembled WGS sequence"/>
</dbReference>
<dbReference type="InterPro" id="IPR051615">
    <property type="entry name" value="Transcr_Regulatory_Elem"/>
</dbReference>
<dbReference type="PANTHER" id="PTHR31313:SF81">
    <property type="entry name" value="TY1 ENHANCER ACTIVATOR"/>
    <property type="match status" value="1"/>
</dbReference>
<sequence>MPKFEVLTFKVREKKPKPVTKPALYRRGACDRCLARKIKCDGKEPCAKCLSQAVACAYSFITRQPPKRTRPRKLKTTTTPVSPAAAVASTPSPASTGPVAAVTRAPANNGDLAPLSSPTPLLSVPGPSTESSLTTLQHPLALGVVRAYSSGPAVQPTTLTGTENDCLTNHIIALIERLQLDDDTMAPPALAGLPFPRLLTPAKDPETSDPQYDESSPRIDPMSLDFLLGRATSPVHSMPPSPIPSPTWYTQWARAVLPSPRPAAQLQSQEELLYHPVLVHAIISTYVHQQTRIYRDLYLQRIYRKLRNNQISPLALNYILAYGLAITMMGKSKLPHAVRKQTGDYYIQRFDRLLMAAIDCPTLELPHLAFMIAAACMATKSTRMFTHYTSIGRELLLQMQFHLTDFSRHGPLPTSHPYPAASTATPGFMCDSPVGELGSVDYATSMDGGDELTREYKRRVFWDVLQFENMIHLLVGLPSSVNRQQSHVNAVDDRLVEEILRLPPEQDHYPVVIPGIRHTLSGYTPLTEFIFLIGEIADLRAHVYSPDTQYIQVPVQSIQEYYAANPNDRNPIIHRYYSLNDRLRQWYAALPEAFSLPEHLPLDNQLIQRYPVHYSSIFTLHSNYHMAVLFLNLYNWNLVNQHAINKASAVPPMPHTSTPPGSPTRLPSDHRHVPADLRPLPPVPVFRPELDPVCHELGLTSAHFFTSQCLPFFQTLPQQYYSTPLLGSFATVALKYALYLRDYQYYHPDGSPSP</sequence>
<evidence type="ECO:0000256" key="3">
    <source>
        <dbReference type="ARBA" id="ARBA00022833"/>
    </source>
</evidence>
<feature type="compositionally biased region" description="Low complexity" evidence="8">
    <location>
        <begin position="76"/>
        <end position="99"/>
    </location>
</feature>
<keyword evidence="3" id="KW-0862">Zinc</keyword>
<dbReference type="GO" id="GO:0000981">
    <property type="term" value="F:DNA-binding transcription factor activity, RNA polymerase II-specific"/>
    <property type="evidence" value="ECO:0007669"/>
    <property type="project" value="InterPro"/>
</dbReference>
<evidence type="ECO:0000256" key="6">
    <source>
        <dbReference type="ARBA" id="ARBA00023163"/>
    </source>
</evidence>
<evidence type="ECO:0000256" key="4">
    <source>
        <dbReference type="ARBA" id="ARBA00023015"/>
    </source>
</evidence>
<dbReference type="CDD" id="cd12148">
    <property type="entry name" value="fungal_TF_MHR"/>
    <property type="match status" value="1"/>
</dbReference>
<evidence type="ECO:0000313" key="11">
    <source>
        <dbReference type="Proteomes" id="UP001151582"/>
    </source>
</evidence>
<name>A0A9W8EBK6_9FUNG</name>
<evidence type="ECO:0000256" key="7">
    <source>
        <dbReference type="ARBA" id="ARBA00023242"/>
    </source>
</evidence>
<keyword evidence="2" id="KW-0479">Metal-binding</keyword>
<evidence type="ECO:0000313" key="10">
    <source>
        <dbReference type="EMBL" id="KAJ1973422.1"/>
    </source>
</evidence>
<reference evidence="10" key="1">
    <citation type="submission" date="2022-07" db="EMBL/GenBank/DDBJ databases">
        <title>Phylogenomic reconstructions and comparative analyses of Kickxellomycotina fungi.</title>
        <authorList>
            <person name="Reynolds N.K."/>
            <person name="Stajich J.E."/>
            <person name="Barry K."/>
            <person name="Grigoriev I.V."/>
            <person name="Crous P."/>
            <person name="Smith M.E."/>
        </authorList>
    </citation>
    <scope>NUCLEOTIDE SEQUENCE</scope>
    <source>
        <strain evidence="10">RSA 567</strain>
    </source>
</reference>
<keyword evidence="6" id="KW-0804">Transcription</keyword>
<dbReference type="EMBL" id="JANBQB010000827">
    <property type="protein sequence ID" value="KAJ1973422.1"/>
    <property type="molecule type" value="Genomic_DNA"/>
</dbReference>
<comment type="subcellular location">
    <subcellularLocation>
        <location evidence="1">Nucleus</location>
    </subcellularLocation>
</comment>
<dbReference type="SUPFAM" id="SSF57701">
    <property type="entry name" value="Zn2/Cys6 DNA-binding domain"/>
    <property type="match status" value="1"/>
</dbReference>
<dbReference type="OrthoDB" id="3014581at2759"/>
<dbReference type="GO" id="GO:0008270">
    <property type="term" value="F:zinc ion binding"/>
    <property type="evidence" value="ECO:0007669"/>
    <property type="project" value="InterPro"/>
</dbReference>
<dbReference type="PANTHER" id="PTHR31313">
    <property type="entry name" value="TY1 ENHANCER ACTIVATOR"/>
    <property type="match status" value="1"/>
</dbReference>
<keyword evidence="7" id="KW-0539">Nucleus</keyword>
<accession>A0A9W8EBK6</accession>
<dbReference type="PROSITE" id="PS50048">
    <property type="entry name" value="ZN2_CY6_FUNGAL_2"/>
    <property type="match status" value="1"/>
</dbReference>
<evidence type="ECO:0000256" key="5">
    <source>
        <dbReference type="ARBA" id="ARBA00023125"/>
    </source>
</evidence>
<dbReference type="SMART" id="SM00066">
    <property type="entry name" value="GAL4"/>
    <property type="match status" value="1"/>
</dbReference>
<proteinExistence type="predicted"/>
<feature type="domain" description="Zn(2)-C6 fungal-type" evidence="9">
    <location>
        <begin position="29"/>
        <end position="58"/>
    </location>
</feature>
<feature type="region of interest" description="Disordered" evidence="8">
    <location>
        <begin position="649"/>
        <end position="668"/>
    </location>
</feature>
<evidence type="ECO:0000256" key="2">
    <source>
        <dbReference type="ARBA" id="ARBA00022723"/>
    </source>
</evidence>
<dbReference type="InterPro" id="IPR036864">
    <property type="entry name" value="Zn2-C6_fun-type_DNA-bd_sf"/>
</dbReference>
<evidence type="ECO:0000256" key="1">
    <source>
        <dbReference type="ARBA" id="ARBA00004123"/>
    </source>
</evidence>
<gene>
    <name evidence="10" type="ORF">H4R34_005083</name>
</gene>
<keyword evidence="5" id="KW-0238">DNA-binding</keyword>
<organism evidence="10 11">
    <name type="scientific">Dimargaris verticillata</name>
    <dbReference type="NCBI Taxonomy" id="2761393"/>
    <lineage>
        <taxon>Eukaryota</taxon>
        <taxon>Fungi</taxon>
        <taxon>Fungi incertae sedis</taxon>
        <taxon>Zoopagomycota</taxon>
        <taxon>Kickxellomycotina</taxon>
        <taxon>Dimargaritomycetes</taxon>
        <taxon>Dimargaritales</taxon>
        <taxon>Dimargaritaceae</taxon>
        <taxon>Dimargaris</taxon>
    </lineage>
</organism>
<protein>
    <recommendedName>
        <fullName evidence="9">Zn(2)-C6 fungal-type domain-containing protein</fullName>
    </recommendedName>
</protein>
<evidence type="ECO:0000259" key="9">
    <source>
        <dbReference type="PROSITE" id="PS50048"/>
    </source>
</evidence>